<keyword evidence="1" id="KW-0812">Transmembrane</keyword>
<feature type="transmembrane region" description="Helical" evidence="1">
    <location>
        <begin position="84"/>
        <end position="112"/>
    </location>
</feature>
<dbReference type="RefSeq" id="WP_120083014.1">
    <property type="nucleotide sequence ID" value="NZ_QMDW01000002.1"/>
</dbReference>
<feature type="transmembrane region" description="Helical" evidence="1">
    <location>
        <begin position="175"/>
        <end position="194"/>
    </location>
</feature>
<proteinExistence type="predicted"/>
<keyword evidence="1" id="KW-0472">Membrane</keyword>
<organism evidence="2 3">
    <name type="scientific">Halonotius pteroides</name>
    <dbReference type="NCBI Taxonomy" id="268735"/>
    <lineage>
        <taxon>Archaea</taxon>
        <taxon>Methanobacteriati</taxon>
        <taxon>Methanobacteriota</taxon>
        <taxon>Stenosarchaea group</taxon>
        <taxon>Halobacteria</taxon>
        <taxon>Halobacteriales</taxon>
        <taxon>Haloferacaceae</taxon>
        <taxon>Halonotius</taxon>
    </lineage>
</organism>
<keyword evidence="3" id="KW-1185">Reference proteome</keyword>
<protein>
    <submittedName>
        <fullName evidence="2">Uncharacterized protein</fullName>
    </submittedName>
</protein>
<evidence type="ECO:0000313" key="3">
    <source>
        <dbReference type="Proteomes" id="UP000281564"/>
    </source>
</evidence>
<evidence type="ECO:0000256" key="1">
    <source>
        <dbReference type="SAM" id="Phobius"/>
    </source>
</evidence>
<evidence type="ECO:0000313" key="2">
    <source>
        <dbReference type="EMBL" id="RJX51495.1"/>
    </source>
</evidence>
<comment type="caution">
    <text evidence="2">The sequence shown here is derived from an EMBL/GenBank/DDBJ whole genome shotgun (WGS) entry which is preliminary data.</text>
</comment>
<keyword evidence="1" id="KW-1133">Transmembrane helix</keyword>
<accession>A0A3A6QGY8</accession>
<feature type="transmembrane region" description="Helical" evidence="1">
    <location>
        <begin position="200"/>
        <end position="219"/>
    </location>
</feature>
<dbReference type="OrthoDB" id="271870at2157"/>
<dbReference type="AlphaFoldDB" id="A0A3A6QGY8"/>
<feature type="transmembrane region" description="Helical" evidence="1">
    <location>
        <begin position="20"/>
        <end position="45"/>
    </location>
</feature>
<reference evidence="2 3" key="1">
    <citation type="submission" date="2018-06" db="EMBL/GenBank/DDBJ databases">
        <title>Halonotius sp. F13-13 a new haloarchaeeon isolated from a solar saltern from Isla Cristina, Huelva, Spain.</title>
        <authorList>
            <person name="Duran-Viseras A."/>
            <person name="Sanchez-Porro C."/>
            <person name="Ventosa A."/>
        </authorList>
    </citation>
    <scope>NUCLEOTIDE SEQUENCE [LARGE SCALE GENOMIC DNA]</scope>
    <source>
        <strain evidence="2 3">CECT 7525</strain>
    </source>
</reference>
<dbReference type="EMBL" id="QMDW01000002">
    <property type="protein sequence ID" value="RJX51495.1"/>
    <property type="molecule type" value="Genomic_DNA"/>
</dbReference>
<feature type="transmembrane region" description="Helical" evidence="1">
    <location>
        <begin position="124"/>
        <end position="145"/>
    </location>
</feature>
<sequence length="297" mass="32415">MYVRSGDNPLQTPEQLDGRFKLVAGLYAAALLSPAVLGLATPWLGSVSWPVTLGLLGAVGAVLTATVAWTVSRQSEFVAWLDSPWIAFLVPAVGILPISLYLFDVFLFVAFAVTDLQPDTAANLIGFVGFVAGIAATLLGEYLVLRARTQLANTTVDDTDVAVEWTAGWPRRAQLWFMIGTLVVIGLLAGVAFWRLGWRGVTTVLPLGPVLVIALRSVVSERTHRASSVGLERRRDGRWLGPRRLIPWSRVDGFSVTDDAIILHRALPRVDIRCQRNLIDDEAVVAALNTHLDRRDT</sequence>
<dbReference type="Proteomes" id="UP000281564">
    <property type="component" value="Unassembled WGS sequence"/>
</dbReference>
<feature type="transmembrane region" description="Helical" evidence="1">
    <location>
        <begin position="51"/>
        <end position="72"/>
    </location>
</feature>
<name>A0A3A6QGY8_9EURY</name>
<gene>
    <name evidence="2" type="ORF">DP106_02035</name>
</gene>